<evidence type="ECO:0000313" key="14">
    <source>
        <dbReference type="EMBL" id="KAF5917059.1"/>
    </source>
</evidence>
<dbReference type="GO" id="GO:0019236">
    <property type="term" value="P:response to pheromone"/>
    <property type="evidence" value="ECO:0007669"/>
    <property type="project" value="UniProtKB-KW"/>
</dbReference>
<feature type="non-terminal residue" evidence="14">
    <location>
        <position position="1"/>
    </location>
</feature>
<evidence type="ECO:0000256" key="12">
    <source>
        <dbReference type="ARBA" id="ARBA00023224"/>
    </source>
</evidence>
<keyword evidence="4 13" id="KW-1003">Cell membrane</keyword>
<evidence type="ECO:0000256" key="7">
    <source>
        <dbReference type="ARBA" id="ARBA00022989"/>
    </source>
</evidence>
<dbReference type="PRINTS" id="PR01534">
    <property type="entry name" value="VOMERONASL1R"/>
</dbReference>
<feature type="transmembrane region" description="Helical" evidence="13">
    <location>
        <begin position="206"/>
        <end position="225"/>
    </location>
</feature>
<keyword evidence="15" id="KW-1185">Reference proteome</keyword>
<keyword evidence="11" id="KW-0325">Glycoprotein</keyword>
<evidence type="ECO:0000256" key="8">
    <source>
        <dbReference type="ARBA" id="ARBA00023040"/>
    </source>
</evidence>
<dbReference type="Pfam" id="PF03402">
    <property type="entry name" value="V1R"/>
    <property type="match status" value="1"/>
</dbReference>
<evidence type="ECO:0000256" key="10">
    <source>
        <dbReference type="ARBA" id="ARBA00023170"/>
    </source>
</evidence>
<evidence type="ECO:0000256" key="1">
    <source>
        <dbReference type="ARBA" id="ARBA00003878"/>
    </source>
</evidence>
<keyword evidence="7 13" id="KW-1133">Transmembrane helix</keyword>
<evidence type="ECO:0000256" key="3">
    <source>
        <dbReference type="ARBA" id="ARBA00010663"/>
    </source>
</evidence>
<dbReference type="PANTHER" id="PTHR24062">
    <property type="entry name" value="VOMERONASAL TYPE-1 RECEPTOR"/>
    <property type="match status" value="1"/>
</dbReference>
<keyword evidence="8 13" id="KW-0297">G-protein coupled receptor</keyword>
<dbReference type="AlphaFoldDB" id="A0A7J7EMS6"/>
<dbReference type="GO" id="GO:0005886">
    <property type="term" value="C:plasma membrane"/>
    <property type="evidence" value="ECO:0007669"/>
    <property type="project" value="UniProtKB-SubCell"/>
</dbReference>
<keyword evidence="12 13" id="KW-0807">Transducer</keyword>
<reference evidence="14 15" key="1">
    <citation type="journal article" date="2020" name="Mol. Biol. Evol.">
        <title>Interspecific Gene Flow and the Evolution of Specialization in Black and White Rhinoceros.</title>
        <authorList>
            <person name="Moodley Y."/>
            <person name="Westbury M.V."/>
            <person name="Russo I.M."/>
            <person name="Gopalakrishnan S."/>
            <person name="Rakotoarivelo A."/>
            <person name="Olsen R.A."/>
            <person name="Prost S."/>
            <person name="Tunstall T."/>
            <person name="Ryder O.A."/>
            <person name="Dalen L."/>
            <person name="Bruford M.W."/>
        </authorList>
    </citation>
    <scope>NUCLEOTIDE SEQUENCE [LARGE SCALE GENOMIC DNA]</scope>
    <source>
        <strain evidence="14">SBR-YM</strain>
        <tissue evidence="14">Skin</tissue>
    </source>
</reference>
<evidence type="ECO:0000256" key="13">
    <source>
        <dbReference type="RuleBase" id="RU364061"/>
    </source>
</evidence>
<keyword evidence="5 13" id="KW-0589">Pheromone response</keyword>
<evidence type="ECO:0000256" key="6">
    <source>
        <dbReference type="ARBA" id="ARBA00022692"/>
    </source>
</evidence>
<keyword evidence="9 13" id="KW-0472">Membrane</keyword>
<sequence>MQIDFYPHRAGRVCPLAPSASCVSPAIEINSMNSRWVEHTVKAAKDIELIIWAHRCISFTLFRHNQLKATDLILKHPTISNSLIILSRGISQTMAAFGLKRFFNDFGCRFLSYVHRVGRGVSISTTCLLSVFQTIKISPMNSCWKDLKVKDPKVHWLFHFPLLDPVHVCEFNCSFVCVQMEHEKHHEEKGFGYCFANDHEKITSSIYVALIVFPAFSFSVIIIWASDSMIFTLYRHKQWVQYIHRNNLYPRFSPESRATQSILVLVSTFVSFQTLSSIIHICIA</sequence>
<comment type="function">
    <text evidence="1">Putative pheromone receptor.</text>
</comment>
<evidence type="ECO:0000256" key="4">
    <source>
        <dbReference type="ARBA" id="ARBA00022475"/>
    </source>
</evidence>
<evidence type="ECO:0000256" key="11">
    <source>
        <dbReference type="ARBA" id="ARBA00023180"/>
    </source>
</evidence>
<evidence type="ECO:0000256" key="2">
    <source>
        <dbReference type="ARBA" id="ARBA00004651"/>
    </source>
</evidence>
<dbReference type="EMBL" id="JACDTQ010002604">
    <property type="protein sequence ID" value="KAF5917059.1"/>
    <property type="molecule type" value="Genomic_DNA"/>
</dbReference>
<evidence type="ECO:0000256" key="9">
    <source>
        <dbReference type="ARBA" id="ARBA00023136"/>
    </source>
</evidence>
<accession>A0A7J7EMS6</accession>
<feature type="transmembrane region" description="Helical" evidence="13">
    <location>
        <begin position="262"/>
        <end position="283"/>
    </location>
</feature>
<dbReference type="InterPro" id="IPR004072">
    <property type="entry name" value="Vmron_rcpt_1"/>
</dbReference>
<dbReference type="FunFam" id="1.20.1070.10:FF:000033">
    <property type="entry name" value="Vomeronasal type-1 receptor"/>
    <property type="match status" value="1"/>
</dbReference>
<keyword evidence="6 13" id="KW-0812">Transmembrane</keyword>
<gene>
    <name evidence="14" type="ORF">HPG69_013983</name>
</gene>
<proteinExistence type="inferred from homology"/>
<keyword evidence="10 13" id="KW-0675">Receptor</keyword>
<comment type="similarity">
    <text evidence="3 13">Belongs to the G-protein coupled receptor 1 family.</text>
</comment>
<protein>
    <recommendedName>
        <fullName evidence="13">Vomeronasal type-1 receptor</fullName>
    </recommendedName>
</protein>
<dbReference type="Proteomes" id="UP000551758">
    <property type="component" value="Unassembled WGS sequence"/>
</dbReference>
<comment type="caution">
    <text evidence="14">The sequence shown here is derived from an EMBL/GenBank/DDBJ whole genome shotgun (WGS) entry which is preliminary data.</text>
</comment>
<dbReference type="GO" id="GO:0016503">
    <property type="term" value="F:pheromone receptor activity"/>
    <property type="evidence" value="ECO:0007669"/>
    <property type="project" value="InterPro"/>
</dbReference>
<comment type="caution">
    <text evidence="13">Lacks conserved residue(s) required for the propagation of feature annotation.</text>
</comment>
<name>A0A7J7EMS6_DICBM</name>
<organism evidence="14 15">
    <name type="scientific">Diceros bicornis minor</name>
    <name type="common">South-central black rhinoceros</name>
    <dbReference type="NCBI Taxonomy" id="77932"/>
    <lineage>
        <taxon>Eukaryota</taxon>
        <taxon>Metazoa</taxon>
        <taxon>Chordata</taxon>
        <taxon>Craniata</taxon>
        <taxon>Vertebrata</taxon>
        <taxon>Euteleostomi</taxon>
        <taxon>Mammalia</taxon>
        <taxon>Eutheria</taxon>
        <taxon>Laurasiatheria</taxon>
        <taxon>Perissodactyla</taxon>
        <taxon>Rhinocerotidae</taxon>
        <taxon>Diceros</taxon>
    </lineage>
</organism>
<dbReference type="SUPFAM" id="SSF81321">
    <property type="entry name" value="Family A G protein-coupled receptor-like"/>
    <property type="match status" value="1"/>
</dbReference>
<evidence type="ECO:0000256" key="5">
    <source>
        <dbReference type="ARBA" id="ARBA00022507"/>
    </source>
</evidence>
<comment type="subcellular location">
    <subcellularLocation>
        <location evidence="2 13">Cell membrane</location>
        <topology evidence="2 13">Multi-pass membrane protein</topology>
    </subcellularLocation>
</comment>
<dbReference type="Gene3D" id="1.20.1070.10">
    <property type="entry name" value="Rhodopsin 7-helix transmembrane proteins"/>
    <property type="match status" value="1"/>
</dbReference>
<evidence type="ECO:0000313" key="15">
    <source>
        <dbReference type="Proteomes" id="UP000551758"/>
    </source>
</evidence>